<dbReference type="AlphaFoldDB" id="A0AAV9HIN2"/>
<keyword evidence="1" id="KW-0812">Transmembrane</keyword>
<feature type="transmembrane region" description="Helical" evidence="1">
    <location>
        <begin position="23"/>
        <end position="45"/>
    </location>
</feature>
<evidence type="ECO:0000256" key="1">
    <source>
        <dbReference type="SAM" id="Phobius"/>
    </source>
</evidence>
<keyword evidence="3" id="KW-1185">Reference proteome</keyword>
<gene>
    <name evidence="2" type="ORF">QBC42DRAFT_339659</name>
</gene>
<sequence>MWSSNSTVVRTEIAVWQNTTKSLIFRAAELLIVFAVWRLFSLLAATQNRFTSFLVFSESPIQKVQFVLSRRLSPDALLVGFFTIIYAAAQLYGTLLWALDSPGHVIQTNRAAASSASANFLDNPEYMVSYTVTPSSLNLTDKELAEALSVNLFRAGTNISLTGAFDQGTPESVQAPRPGAGPRIWLDKDGWSVATATDFHTVVNLGAEDALNNQLVCPYGDVGLTRYYNCTFGNEWTPDLVAEVVGIPEVHYNQQADGAGKFGRVRAASDDIWAAIGHSSGAALRIHMFTVTQGYQRHTFVSTIAKSSIVSTEGEILESEMKDLMQRVSAPEPGQETAVDQGIAAILSTLTAAQKKGKSAAVGWLSGDENPNQLLEGFWELLSMDTSPGDTFIRVFRFTSVNITLLQSETISTPPVPFKPCTNSHQNVAFGGKVTLTDCIGSADRALPHTKYFGQVDTSAVLNLDGLDRAPFASSADALDPVLFPWVNQNIERLTNLVLSRGYALAIDPKLVTVEFTAATPGISYLQLFMVLFAGLLAAGSYVTLWFCASGHWSSSCLVNLLSIVYAQEKQDPGFLCFIK</sequence>
<name>A0AAV9HIN2_9PEZI</name>
<evidence type="ECO:0000313" key="2">
    <source>
        <dbReference type="EMBL" id="KAK4460422.1"/>
    </source>
</evidence>
<evidence type="ECO:0000313" key="3">
    <source>
        <dbReference type="Proteomes" id="UP001321749"/>
    </source>
</evidence>
<dbReference type="Proteomes" id="UP001321749">
    <property type="component" value="Unassembled WGS sequence"/>
</dbReference>
<reference evidence="2" key="1">
    <citation type="journal article" date="2023" name="Mol. Phylogenet. Evol.">
        <title>Genome-scale phylogeny and comparative genomics of the fungal order Sordariales.</title>
        <authorList>
            <person name="Hensen N."/>
            <person name="Bonometti L."/>
            <person name="Westerberg I."/>
            <person name="Brannstrom I.O."/>
            <person name="Guillou S."/>
            <person name="Cros-Aarteil S."/>
            <person name="Calhoun S."/>
            <person name="Haridas S."/>
            <person name="Kuo A."/>
            <person name="Mondo S."/>
            <person name="Pangilinan J."/>
            <person name="Riley R."/>
            <person name="LaButti K."/>
            <person name="Andreopoulos B."/>
            <person name="Lipzen A."/>
            <person name="Chen C."/>
            <person name="Yan M."/>
            <person name="Daum C."/>
            <person name="Ng V."/>
            <person name="Clum A."/>
            <person name="Steindorff A."/>
            <person name="Ohm R.A."/>
            <person name="Martin F."/>
            <person name="Silar P."/>
            <person name="Natvig D.O."/>
            <person name="Lalanne C."/>
            <person name="Gautier V."/>
            <person name="Ament-Velasquez S.L."/>
            <person name="Kruys A."/>
            <person name="Hutchinson M.I."/>
            <person name="Powell A.J."/>
            <person name="Barry K."/>
            <person name="Miller A.N."/>
            <person name="Grigoriev I.V."/>
            <person name="Debuchy R."/>
            <person name="Gladieux P."/>
            <person name="Hiltunen Thoren M."/>
            <person name="Johannesson H."/>
        </authorList>
    </citation>
    <scope>NUCLEOTIDE SEQUENCE</scope>
    <source>
        <strain evidence="2">PSN324</strain>
    </source>
</reference>
<reference evidence="2" key="2">
    <citation type="submission" date="2023-06" db="EMBL/GenBank/DDBJ databases">
        <authorList>
            <consortium name="Lawrence Berkeley National Laboratory"/>
            <person name="Mondo S.J."/>
            <person name="Hensen N."/>
            <person name="Bonometti L."/>
            <person name="Westerberg I."/>
            <person name="Brannstrom I.O."/>
            <person name="Guillou S."/>
            <person name="Cros-Aarteil S."/>
            <person name="Calhoun S."/>
            <person name="Haridas S."/>
            <person name="Kuo A."/>
            <person name="Pangilinan J."/>
            <person name="Riley R."/>
            <person name="Labutti K."/>
            <person name="Andreopoulos B."/>
            <person name="Lipzen A."/>
            <person name="Chen C."/>
            <person name="Yanf M."/>
            <person name="Daum C."/>
            <person name="Ng V."/>
            <person name="Clum A."/>
            <person name="Steindorff A."/>
            <person name="Ohm R."/>
            <person name="Martin F."/>
            <person name="Silar P."/>
            <person name="Natvig D."/>
            <person name="Lalanne C."/>
            <person name="Gautier V."/>
            <person name="Ament-Velasquez S.L."/>
            <person name="Kruys A."/>
            <person name="Hutchinson M.I."/>
            <person name="Powell A.J."/>
            <person name="Barry K."/>
            <person name="Miller A.N."/>
            <person name="Grigoriev I.V."/>
            <person name="Debuchy R."/>
            <person name="Gladieux P."/>
            <person name="Thoren M.H."/>
            <person name="Johannesson H."/>
        </authorList>
    </citation>
    <scope>NUCLEOTIDE SEQUENCE</scope>
    <source>
        <strain evidence="2">PSN324</strain>
    </source>
</reference>
<feature type="transmembrane region" description="Helical" evidence="1">
    <location>
        <begin position="76"/>
        <end position="99"/>
    </location>
</feature>
<protein>
    <submittedName>
        <fullName evidence="2">Uncharacterized protein</fullName>
    </submittedName>
</protein>
<organism evidence="2 3">
    <name type="scientific">Cladorrhinum samala</name>
    <dbReference type="NCBI Taxonomy" id="585594"/>
    <lineage>
        <taxon>Eukaryota</taxon>
        <taxon>Fungi</taxon>
        <taxon>Dikarya</taxon>
        <taxon>Ascomycota</taxon>
        <taxon>Pezizomycotina</taxon>
        <taxon>Sordariomycetes</taxon>
        <taxon>Sordariomycetidae</taxon>
        <taxon>Sordariales</taxon>
        <taxon>Podosporaceae</taxon>
        <taxon>Cladorrhinum</taxon>
    </lineage>
</organism>
<keyword evidence="1" id="KW-1133">Transmembrane helix</keyword>
<comment type="caution">
    <text evidence="2">The sequence shown here is derived from an EMBL/GenBank/DDBJ whole genome shotgun (WGS) entry which is preliminary data.</text>
</comment>
<dbReference type="EMBL" id="MU865012">
    <property type="protein sequence ID" value="KAK4460422.1"/>
    <property type="molecule type" value="Genomic_DNA"/>
</dbReference>
<proteinExistence type="predicted"/>
<accession>A0AAV9HIN2</accession>
<keyword evidence="1" id="KW-0472">Membrane</keyword>
<feature type="transmembrane region" description="Helical" evidence="1">
    <location>
        <begin position="525"/>
        <end position="548"/>
    </location>
</feature>